<proteinExistence type="predicted"/>
<reference evidence="2 3" key="1">
    <citation type="submission" date="2017-03" db="EMBL/GenBank/DDBJ databases">
        <title>Draft genome sequence of Streptomyces scabrisporus NF3, endophyte isolated from Amphipterygium adstringens.</title>
        <authorList>
            <person name="Vazquez M."/>
            <person name="Ceapa C.D."/>
            <person name="Rodriguez Luna D."/>
            <person name="Sanchez Esquivel S."/>
        </authorList>
    </citation>
    <scope>NUCLEOTIDE SEQUENCE [LARGE SCALE GENOMIC DNA]</scope>
    <source>
        <strain evidence="2 3">NF3</strain>
    </source>
</reference>
<feature type="region of interest" description="Disordered" evidence="1">
    <location>
        <begin position="1"/>
        <end position="34"/>
    </location>
</feature>
<keyword evidence="3" id="KW-1185">Reference proteome</keyword>
<dbReference type="AlphaFoldDB" id="A0A1T3NTS8"/>
<evidence type="ECO:0000256" key="1">
    <source>
        <dbReference type="SAM" id="MobiDB-lite"/>
    </source>
</evidence>
<dbReference type="EMBL" id="MWQN01000001">
    <property type="protein sequence ID" value="OPC80188.1"/>
    <property type="molecule type" value="Genomic_DNA"/>
</dbReference>
<protein>
    <submittedName>
        <fullName evidence="2">Uncharacterized protein</fullName>
    </submittedName>
</protein>
<gene>
    <name evidence="2" type="ORF">B4N89_03780</name>
</gene>
<dbReference type="Proteomes" id="UP000190037">
    <property type="component" value="Unassembled WGS sequence"/>
</dbReference>
<comment type="caution">
    <text evidence="2">The sequence shown here is derived from an EMBL/GenBank/DDBJ whole genome shotgun (WGS) entry which is preliminary data.</text>
</comment>
<name>A0A1T3NTS8_9ACTN</name>
<evidence type="ECO:0000313" key="2">
    <source>
        <dbReference type="EMBL" id="OPC80188.1"/>
    </source>
</evidence>
<evidence type="ECO:0000313" key="3">
    <source>
        <dbReference type="Proteomes" id="UP000190037"/>
    </source>
</evidence>
<feature type="compositionally biased region" description="Low complexity" evidence="1">
    <location>
        <begin position="8"/>
        <end position="22"/>
    </location>
</feature>
<sequence length="101" mass="10333">MVGGGGAAPPTKTTMPAASSTPITAMPRERALPSERPSRGLLFATFAVSAPVPPVAFVATGPLLVRPSLGIVRSSFERASAESPLTHRALARIAPASPYDP</sequence>
<accession>A0A1T3NTS8</accession>
<organism evidence="2 3">
    <name type="scientific">Embleya scabrispora</name>
    <dbReference type="NCBI Taxonomy" id="159449"/>
    <lineage>
        <taxon>Bacteria</taxon>
        <taxon>Bacillati</taxon>
        <taxon>Actinomycetota</taxon>
        <taxon>Actinomycetes</taxon>
        <taxon>Kitasatosporales</taxon>
        <taxon>Streptomycetaceae</taxon>
        <taxon>Embleya</taxon>
    </lineage>
</organism>